<gene>
    <name evidence="2" type="ORF">AKJ08_3522</name>
</gene>
<dbReference type="RefSeq" id="WP_050727202.1">
    <property type="nucleotide sequence ID" value="NZ_CP012332.1"/>
</dbReference>
<dbReference type="EMBL" id="CP012332">
    <property type="protein sequence ID" value="AKU93135.1"/>
    <property type="molecule type" value="Genomic_DNA"/>
</dbReference>
<evidence type="ECO:0000313" key="3">
    <source>
        <dbReference type="Proteomes" id="UP000055590"/>
    </source>
</evidence>
<dbReference type="InterPro" id="IPR009078">
    <property type="entry name" value="Ferritin-like_SF"/>
</dbReference>
<dbReference type="Gene3D" id="1.20.1260.10">
    <property type="match status" value="1"/>
</dbReference>
<dbReference type="SUPFAM" id="SSF47240">
    <property type="entry name" value="Ferritin-like"/>
    <property type="match status" value="1"/>
</dbReference>
<reference evidence="2 3" key="1">
    <citation type="submission" date="2015-08" db="EMBL/GenBank/DDBJ databases">
        <authorList>
            <person name="Babu N.S."/>
            <person name="Beckwith C.J."/>
            <person name="Beseler K.G."/>
            <person name="Brison A."/>
            <person name="Carone J.V."/>
            <person name="Caskin T.P."/>
            <person name="Diamond M."/>
            <person name="Durham M.E."/>
            <person name="Foxe J.M."/>
            <person name="Go M."/>
            <person name="Henderson B.A."/>
            <person name="Jones I.B."/>
            <person name="McGettigan J.A."/>
            <person name="Micheletti S.J."/>
            <person name="Nasrallah M.E."/>
            <person name="Ortiz D."/>
            <person name="Piller C.R."/>
            <person name="Privatt S.R."/>
            <person name="Schneider S.L."/>
            <person name="Sharp S."/>
            <person name="Smith T.C."/>
            <person name="Stanton J.D."/>
            <person name="Ullery H.E."/>
            <person name="Wilson R.J."/>
            <person name="Serrano M.G."/>
            <person name="Buck G."/>
            <person name="Lee V."/>
            <person name="Wang Y."/>
            <person name="Carvalho R."/>
            <person name="Voegtly L."/>
            <person name="Shi R."/>
            <person name="Duckworth R."/>
            <person name="Johnson A."/>
            <person name="Loviza R."/>
            <person name="Walstead R."/>
            <person name="Shah Z."/>
            <person name="Kiflezghi M."/>
            <person name="Wade K."/>
            <person name="Ball S.L."/>
            <person name="Bradley K.W."/>
            <person name="Asai D.J."/>
            <person name="Bowman C.A."/>
            <person name="Russell D.A."/>
            <person name="Pope W.H."/>
            <person name="Jacobs-Sera D."/>
            <person name="Hendrix R.W."/>
            <person name="Hatfull G.F."/>
        </authorList>
    </citation>
    <scope>NUCLEOTIDE SEQUENCE [LARGE SCALE GENOMIC DNA]</scope>
    <source>
        <strain evidence="2 3">DSM 27710</strain>
    </source>
</reference>
<name>A0A0K1PHY1_9BACT</name>
<dbReference type="STRING" id="1391653.AKJ08_3522"/>
<organism evidence="2 3">
    <name type="scientific">Vulgatibacter incomptus</name>
    <dbReference type="NCBI Taxonomy" id="1391653"/>
    <lineage>
        <taxon>Bacteria</taxon>
        <taxon>Pseudomonadati</taxon>
        <taxon>Myxococcota</taxon>
        <taxon>Myxococcia</taxon>
        <taxon>Myxococcales</taxon>
        <taxon>Cystobacterineae</taxon>
        <taxon>Vulgatibacteraceae</taxon>
        <taxon>Vulgatibacter</taxon>
    </lineage>
</organism>
<sequence length="245" mass="26285">MSHKPTDLGGNRTGIARSPTLARQTAEGAAASMPKRSFVGKGAAEVRRELCGKAEPVGTMSGMALRGMEGKNPVILMDLLGERLSFERAGVRLYEALLSKFDAASVHEEEFTREDLENIHDQELAHYGLLISAFDELGADPTVVTPGADLAGVASAGIRHVLADPRTTFTEGLGAILIAELADNAGWQILSELAERCGLDVLASRFRTALEEEDEHVALIRRWQGTRVGGQLETQWSSTAPSPPP</sequence>
<dbReference type="PATRIC" id="fig|1391653.3.peg.3677"/>
<dbReference type="KEGG" id="vin:AKJ08_3522"/>
<keyword evidence="3" id="KW-1185">Reference proteome</keyword>
<dbReference type="InterPro" id="IPR012347">
    <property type="entry name" value="Ferritin-like"/>
</dbReference>
<evidence type="ECO:0008006" key="4">
    <source>
        <dbReference type="Google" id="ProtNLM"/>
    </source>
</evidence>
<dbReference type="OrthoDB" id="5291582at2"/>
<proteinExistence type="predicted"/>
<accession>A0A0K1PHY1</accession>
<dbReference type="Proteomes" id="UP000055590">
    <property type="component" value="Chromosome"/>
</dbReference>
<dbReference type="AlphaFoldDB" id="A0A0K1PHY1"/>
<feature type="region of interest" description="Disordered" evidence="1">
    <location>
        <begin position="1"/>
        <end position="34"/>
    </location>
</feature>
<evidence type="ECO:0000313" key="2">
    <source>
        <dbReference type="EMBL" id="AKU93135.1"/>
    </source>
</evidence>
<dbReference type="CDD" id="cd00657">
    <property type="entry name" value="Ferritin_like"/>
    <property type="match status" value="1"/>
</dbReference>
<evidence type="ECO:0000256" key="1">
    <source>
        <dbReference type="SAM" id="MobiDB-lite"/>
    </source>
</evidence>
<protein>
    <recommendedName>
        <fullName evidence="4">Ferritin-like domain-containing protein</fullName>
    </recommendedName>
</protein>